<sequence>MEKLQAALEKARKARGTPTGTLRAKPRSPIGQTTGKILPQDALWEALTPFDVSDRHLSEQRIVTRQAGPSAAPFDILRTKVLLQMRQNGWKRLAITSPMPNSGKTTTACNLALGLGRQKDLRAILMDLDLRDPSVHSFFEAKPTHGIGDLLAGRAAFSEQALRIGDNVAVSMARDAETDPTRLLLAEETADIIDQIEATYAPDIMIFDLPSVLVNDDTRAFLKNVDCALIVARANATRYGQFDICEREISEQTNVIGTVLNAYTNANSTSDEG</sequence>
<dbReference type="PANTHER" id="PTHR32309:SF13">
    <property type="entry name" value="FERRIC ENTEROBACTIN TRANSPORT PROTEIN FEPE"/>
    <property type="match status" value="1"/>
</dbReference>
<dbReference type="EMBL" id="CP000465">
    <property type="protein sequence ID" value="ABI93430.1"/>
    <property type="molecule type" value="Genomic_DNA"/>
</dbReference>
<dbReference type="GO" id="GO:0005886">
    <property type="term" value="C:plasma membrane"/>
    <property type="evidence" value="ECO:0007669"/>
    <property type="project" value="TreeGrafter"/>
</dbReference>
<keyword evidence="5" id="KW-1185">Reference proteome</keyword>
<dbReference type="InterPro" id="IPR027417">
    <property type="entry name" value="P-loop_NTPase"/>
</dbReference>
<dbReference type="KEGG" id="rde:RD1_B0021"/>
<keyword evidence="4" id="KW-0614">Plasmid</keyword>
<dbReference type="Proteomes" id="UP000007029">
    <property type="component" value="Plasmid pTB2"/>
</dbReference>
<dbReference type="SUPFAM" id="SSF52540">
    <property type="entry name" value="P-loop containing nucleoside triphosphate hydrolases"/>
    <property type="match status" value="1"/>
</dbReference>
<evidence type="ECO:0000313" key="5">
    <source>
        <dbReference type="Proteomes" id="UP000007029"/>
    </source>
</evidence>
<keyword evidence="2" id="KW-0067">ATP-binding</keyword>
<dbReference type="InterPro" id="IPR050445">
    <property type="entry name" value="Bact_polysacc_biosynth/exp"/>
</dbReference>
<organism evidence="4 5">
    <name type="scientific">Roseobacter denitrificans (strain ATCC 33942 / OCh 114)</name>
    <name type="common">Erythrobacter sp. (strain OCh 114)</name>
    <name type="synonym">Roseobacter denitrificans</name>
    <dbReference type="NCBI Taxonomy" id="375451"/>
    <lineage>
        <taxon>Bacteria</taxon>
        <taxon>Pseudomonadati</taxon>
        <taxon>Pseudomonadota</taxon>
        <taxon>Alphaproteobacteria</taxon>
        <taxon>Rhodobacterales</taxon>
        <taxon>Roseobacteraceae</taxon>
        <taxon>Roseobacter</taxon>
    </lineage>
</organism>
<dbReference type="InterPro" id="IPR005702">
    <property type="entry name" value="Wzc-like_C"/>
</dbReference>
<protein>
    <submittedName>
        <fullName evidence="4">Exopolysaccharide biosynthesis</fullName>
    </submittedName>
</protein>
<dbReference type="CDD" id="cd05387">
    <property type="entry name" value="BY-kinase"/>
    <property type="match status" value="1"/>
</dbReference>
<gene>
    <name evidence="4" type="ordered locus">RD1_B0021</name>
</gene>
<dbReference type="PANTHER" id="PTHR32309">
    <property type="entry name" value="TYROSINE-PROTEIN KINASE"/>
    <property type="match status" value="1"/>
</dbReference>
<dbReference type="Gene3D" id="3.40.50.300">
    <property type="entry name" value="P-loop containing nucleotide triphosphate hydrolases"/>
    <property type="match status" value="1"/>
</dbReference>
<evidence type="ECO:0000256" key="1">
    <source>
        <dbReference type="ARBA" id="ARBA00022741"/>
    </source>
</evidence>
<geneLocation type="plasmid" evidence="4 5">
    <name>pTB2</name>
</geneLocation>
<evidence type="ECO:0000256" key="3">
    <source>
        <dbReference type="SAM" id="MobiDB-lite"/>
    </source>
</evidence>
<dbReference type="HOGENOM" id="CLU_052027_1_2_5"/>
<feature type="region of interest" description="Disordered" evidence="3">
    <location>
        <begin position="1"/>
        <end position="35"/>
    </location>
</feature>
<dbReference type="eggNOG" id="COG0489">
    <property type="taxonomic scope" value="Bacteria"/>
</dbReference>
<keyword evidence="1" id="KW-0547">Nucleotide-binding</keyword>
<dbReference type="GO" id="GO:0004713">
    <property type="term" value="F:protein tyrosine kinase activity"/>
    <property type="evidence" value="ECO:0007669"/>
    <property type="project" value="TreeGrafter"/>
</dbReference>
<name>Q07GG9_ROSDO</name>
<dbReference type="RefSeq" id="WP_011655486.1">
    <property type="nucleotide sequence ID" value="NC_008387.1"/>
</dbReference>
<accession>Q07GG9</accession>
<reference evidence="4 5" key="1">
    <citation type="journal article" date="2007" name="J. Bacteriol.">
        <title>The complete genome sequence of Roseobacter denitrificans reveals a mixotrophic rather than photosynthetic metabolism.</title>
        <authorList>
            <person name="Swingley W.D."/>
            <person name="Sadekar S."/>
            <person name="Mastrian S.D."/>
            <person name="Matthies H.J."/>
            <person name="Hao J."/>
            <person name="Ramos H."/>
            <person name="Acharya C.R."/>
            <person name="Conrad A.L."/>
            <person name="Taylor H.L."/>
            <person name="Dejesa L.C."/>
            <person name="Shah M.K."/>
            <person name="O'huallachain M.E."/>
            <person name="Lince M.T."/>
            <person name="Blankenship R.E."/>
            <person name="Beatty J.T."/>
            <person name="Touchman J.W."/>
        </authorList>
    </citation>
    <scope>NUCLEOTIDE SEQUENCE [LARGE SCALE GENOMIC DNA]</scope>
    <source>
        <strain evidence="5">ATCC 33942 / OCh 114</strain>
        <plasmid evidence="4 5">pTB2</plasmid>
    </source>
</reference>
<evidence type="ECO:0000313" key="4">
    <source>
        <dbReference type="EMBL" id="ABI93430.1"/>
    </source>
</evidence>
<dbReference type="OrthoDB" id="9775724at2"/>
<proteinExistence type="predicted"/>
<dbReference type="AlphaFoldDB" id="Q07GG9"/>
<evidence type="ECO:0000256" key="2">
    <source>
        <dbReference type="ARBA" id="ARBA00022840"/>
    </source>
</evidence>